<dbReference type="GO" id="GO:0003676">
    <property type="term" value="F:nucleic acid binding"/>
    <property type="evidence" value="ECO:0007669"/>
    <property type="project" value="InterPro"/>
</dbReference>
<dbReference type="InterPro" id="IPR036397">
    <property type="entry name" value="RNaseH_sf"/>
</dbReference>
<keyword evidence="4" id="KW-1185">Reference proteome</keyword>
<sequence>MANHDRLIPGQTVAWQGRSWIVLDLPAIDRAVLRDTADGRTESAPTVEIRPVAAAAEQTARQDLMLIPDEDWNEAWRRYQVIQPLVEKGPYRRTARDAEAVAKQAGKNVATVYRWLSRYEETGLVSSLLRPRRRDVGLSRLEPEVAKVLDETIQTFYLTAQRHSPAETCAEVQRRCIAAGLMPPHPNTVRIRIGHLSQKMQVAKRMGSKAARERFEPIKGKFPGADYPLAVVQIDHTPVDLILVDDEHRRPIGRPYLTLAIDVCTRMIAGFYISLDPPGALSAGLCIVNAVLPKDMTLARMEIATPWPIWGKMQKIHVDNAKEFRGAMLERACREHGIILEYRPKGTPNYGGHVERAFRTFMSKTHGVSGTTFSNVQEKADYDSEGKAAMTLAEFERWFTIFVVEVYHQKAHKGISKIPPIRAYEQAVCGTDGRPGIGLPMRVADEQKFRLDFTPYVERTIQEYGVVIDNIHYYSDVMRHWIHARDPDNPKLKRKFVFARDPRDISVVYFLDPESRIYSPVPYRDTTRPGISLWELNAALKRLAEDESVQPNEELIFEGIRKMREIERQAVDKTKAARRSMQRRKAWTGARKAAAPEPVATDIPASDYPGGEVLPFDDIVEPE</sequence>
<dbReference type="InterPro" id="IPR012337">
    <property type="entry name" value="RNaseH-like_sf"/>
</dbReference>
<dbReference type="Proteomes" id="UP000295135">
    <property type="component" value="Unassembled WGS sequence"/>
</dbReference>
<feature type="region of interest" description="Disordered" evidence="1">
    <location>
        <begin position="572"/>
        <end position="623"/>
    </location>
</feature>
<evidence type="ECO:0000313" key="3">
    <source>
        <dbReference type="EMBL" id="TCS72151.1"/>
    </source>
</evidence>
<protein>
    <submittedName>
        <fullName evidence="3">Putative transposase</fullName>
    </submittedName>
</protein>
<dbReference type="Pfam" id="PF09299">
    <property type="entry name" value="Mu-transpos_C"/>
    <property type="match status" value="1"/>
</dbReference>
<dbReference type="AlphaFoldDB" id="A0A4R3JVN7"/>
<dbReference type="InterPro" id="IPR015378">
    <property type="entry name" value="Transposase-like_Mu_C"/>
</dbReference>
<proteinExistence type="predicted"/>
<feature type="domain" description="Integrase catalytic" evidence="2">
    <location>
        <begin position="224"/>
        <end position="427"/>
    </location>
</feature>
<comment type="caution">
    <text evidence="3">The sequence shown here is derived from an EMBL/GenBank/DDBJ whole genome shotgun (WGS) entry which is preliminary data.</text>
</comment>
<dbReference type="Gene3D" id="3.30.420.10">
    <property type="entry name" value="Ribonuclease H-like superfamily/Ribonuclease H"/>
    <property type="match status" value="1"/>
</dbReference>
<evidence type="ECO:0000256" key="1">
    <source>
        <dbReference type="SAM" id="MobiDB-lite"/>
    </source>
</evidence>
<dbReference type="InterPro" id="IPR009057">
    <property type="entry name" value="Homeodomain-like_sf"/>
</dbReference>
<dbReference type="RefSeq" id="WP_232019247.1">
    <property type="nucleotide sequence ID" value="NZ_AP018721.1"/>
</dbReference>
<dbReference type="GO" id="GO:0015074">
    <property type="term" value="P:DNA integration"/>
    <property type="evidence" value="ECO:0007669"/>
    <property type="project" value="InterPro"/>
</dbReference>
<feature type="compositionally biased region" description="Basic residues" evidence="1">
    <location>
        <begin position="576"/>
        <end position="586"/>
    </location>
</feature>
<reference evidence="3 4" key="1">
    <citation type="submission" date="2019-03" db="EMBL/GenBank/DDBJ databases">
        <title>Genomic Encyclopedia of Type Strains, Phase IV (KMG-IV): sequencing the most valuable type-strain genomes for metagenomic binning, comparative biology and taxonomic classification.</title>
        <authorList>
            <person name="Goeker M."/>
        </authorList>
    </citation>
    <scope>NUCLEOTIDE SEQUENCE [LARGE SCALE GENOMIC DNA]</scope>
    <source>
        <strain evidence="3 4">DSM 103923</strain>
    </source>
</reference>
<dbReference type="EMBL" id="SLZY01000006">
    <property type="protein sequence ID" value="TCS72151.1"/>
    <property type="molecule type" value="Genomic_DNA"/>
</dbReference>
<gene>
    <name evidence="3" type="ORF">EDC61_10666</name>
</gene>
<dbReference type="PROSITE" id="PS50994">
    <property type="entry name" value="INTEGRASE"/>
    <property type="match status" value="1"/>
</dbReference>
<accession>A0A4R3JVN7</accession>
<name>A0A4R3JVN7_9PROT</name>
<evidence type="ECO:0000259" key="2">
    <source>
        <dbReference type="PROSITE" id="PS50994"/>
    </source>
</evidence>
<dbReference type="SUPFAM" id="SSF46689">
    <property type="entry name" value="Homeodomain-like"/>
    <property type="match status" value="1"/>
</dbReference>
<dbReference type="SUPFAM" id="SSF53098">
    <property type="entry name" value="Ribonuclease H-like"/>
    <property type="match status" value="1"/>
</dbReference>
<dbReference type="InterPro" id="IPR001584">
    <property type="entry name" value="Integrase_cat-core"/>
</dbReference>
<organism evidence="3 4">
    <name type="scientific">Sulfuritortus calidifontis</name>
    <dbReference type="NCBI Taxonomy" id="1914471"/>
    <lineage>
        <taxon>Bacteria</taxon>
        <taxon>Pseudomonadati</taxon>
        <taxon>Pseudomonadota</taxon>
        <taxon>Betaproteobacteria</taxon>
        <taxon>Nitrosomonadales</taxon>
        <taxon>Thiobacillaceae</taxon>
        <taxon>Sulfuritortus</taxon>
    </lineage>
</organism>
<evidence type="ECO:0000313" key="4">
    <source>
        <dbReference type="Proteomes" id="UP000295135"/>
    </source>
</evidence>